<sequence>MHRLDTVSDLEAAVLWLVSKEPRFGAVVARHGLPPLRHAEPGLESLLRIVTDQLISLRAGEAIWTRLAARLGQFAPGDVLTASEEELRALGLSTAKARTFRAAALAFSRGHFDGSADLGMDEIQHRLLEIPGVGPWTANIYLLMALRAADAWPAADLALQVAAQDLFSLGDRPSTRRLTEMGEAWRPRRSAAALLLWRHYRGLRGMAPG</sequence>
<evidence type="ECO:0000256" key="4">
    <source>
        <dbReference type="ARBA" id="ARBA00023204"/>
    </source>
</evidence>
<organism evidence="6 7">
    <name type="scientific">Aestuariivirga litoralis</name>
    <dbReference type="NCBI Taxonomy" id="2650924"/>
    <lineage>
        <taxon>Bacteria</taxon>
        <taxon>Pseudomonadati</taxon>
        <taxon>Pseudomonadota</taxon>
        <taxon>Alphaproteobacteria</taxon>
        <taxon>Hyphomicrobiales</taxon>
        <taxon>Aestuariivirgaceae</taxon>
        <taxon>Aestuariivirga</taxon>
    </lineage>
</organism>
<dbReference type="EC" id="3.2.2.21" evidence="2"/>
<evidence type="ECO:0000256" key="1">
    <source>
        <dbReference type="ARBA" id="ARBA00000086"/>
    </source>
</evidence>
<dbReference type="AlphaFoldDB" id="A0A2W2APT3"/>
<dbReference type="SMART" id="SM00478">
    <property type="entry name" value="ENDO3c"/>
    <property type="match status" value="1"/>
</dbReference>
<keyword evidence="3" id="KW-0227">DNA damage</keyword>
<dbReference type="Gene3D" id="1.10.340.30">
    <property type="entry name" value="Hypothetical protein, domain 2"/>
    <property type="match status" value="1"/>
</dbReference>
<reference evidence="7" key="1">
    <citation type="submission" date="2018-06" db="EMBL/GenBank/DDBJ databases">
        <title>Aestuariibacter litoralis strain KCTC 52945T.</title>
        <authorList>
            <person name="Li X."/>
            <person name="Salam N."/>
            <person name="Li J.-L."/>
            <person name="Chen Y.-M."/>
            <person name="Yang Z.-W."/>
            <person name="Zhang L.-Y."/>
            <person name="Han M.-X."/>
            <person name="Xiao M."/>
            <person name="Li W.-J."/>
        </authorList>
    </citation>
    <scope>NUCLEOTIDE SEQUENCE [LARGE SCALE GENOMIC DNA]</scope>
    <source>
        <strain evidence="7">KCTC 52945</strain>
    </source>
</reference>
<dbReference type="PANTHER" id="PTHR43003">
    <property type="entry name" value="DNA-3-METHYLADENINE GLYCOSYLASE"/>
    <property type="match status" value="1"/>
</dbReference>
<dbReference type="InterPro" id="IPR003265">
    <property type="entry name" value="HhH-GPD_domain"/>
</dbReference>
<dbReference type="GO" id="GO:0032993">
    <property type="term" value="C:protein-DNA complex"/>
    <property type="evidence" value="ECO:0007669"/>
    <property type="project" value="TreeGrafter"/>
</dbReference>
<dbReference type="GO" id="GO:0006307">
    <property type="term" value="P:DNA alkylation repair"/>
    <property type="evidence" value="ECO:0007669"/>
    <property type="project" value="TreeGrafter"/>
</dbReference>
<proteinExistence type="predicted"/>
<comment type="caution">
    <text evidence="6">The sequence shown here is derived from an EMBL/GenBank/DDBJ whole genome shotgun (WGS) entry which is preliminary data.</text>
</comment>
<evidence type="ECO:0000259" key="5">
    <source>
        <dbReference type="SMART" id="SM00478"/>
    </source>
</evidence>
<evidence type="ECO:0000256" key="3">
    <source>
        <dbReference type="ARBA" id="ARBA00022763"/>
    </source>
</evidence>
<dbReference type="Gene3D" id="1.10.1670.40">
    <property type="match status" value="1"/>
</dbReference>
<dbReference type="SUPFAM" id="SSF48150">
    <property type="entry name" value="DNA-glycosylase"/>
    <property type="match status" value="1"/>
</dbReference>
<dbReference type="GO" id="GO:0008725">
    <property type="term" value="F:DNA-3-methyladenine glycosylase activity"/>
    <property type="evidence" value="ECO:0007669"/>
    <property type="project" value="TreeGrafter"/>
</dbReference>
<name>A0A2W2APT3_9HYPH</name>
<gene>
    <name evidence="6" type="ORF">DK847_08830</name>
</gene>
<dbReference type="CDD" id="cd00056">
    <property type="entry name" value="ENDO3c"/>
    <property type="match status" value="1"/>
</dbReference>
<keyword evidence="4" id="KW-0234">DNA repair</keyword>
<keyword evidence="7" id="KW-1185">Reference proteome</keyword>
<dbReference type="Pfam" id="PF00730">
    <property type="entry name" value="HhH-GPD"/>
    <property type="match status" value="1"/>
</dbReference>
<dbReference type="GO" id="GO:0043916">
    <property type="term" value="F:DNA-7-methylguanine glycosylase activity"/>
    <property type="evidence" value="ECO:0007669"/>
    <property type="project" value="TreeGrafter"/>
</dbReference>
<dbReference type="PANTHER" id="PTHR43003:SF13">
    <property type="entry name" value="DNA-3-METHYLADENINE GLYCOSYLASE 2"/>
    <property type="match status" value="1"/>
</dbReference>
<comment type="catalytic activity">
    <reaction evidence="1">
        <text>Hydrolysis of alkylated DNA, releasing 3-methyladenine, 3-methylguanine, 7-methylguanine and 7-methyladenine.</text>
        <dbReference type="EC" id="3.2.2.21"/>
    </reaction>
</comment>
<dbReference type="EMBL" id="QKVK01000003">
    <property type="protein sequence ID" value="PZF77415.1"/>
    <property type="molecule type" value="Genomic_DNA"/>
</dbReference>
<accession>A0A2W2APT3</accession>
<dbReference type="Proteomes" id="UP000248795">
    <property type="component" value="Unassembled WGS sequence"/>
</dbReference>
<dbReference type="GO" id="GO:0005737">
    <property type="term" value="C:cytoplasm"/>
    <property type="evidence" value="ECO:0007669"/>
    <property type="project" value="TreeGrafter"/>
</dbReference>
<evidence type="ECO:0000313" key="6">
    <source>
        <dbReference type="EMBL" id="PZF77415.1"/>
    </source>
</evidence>
<evidence type="ECO:0000313" key="7">
    <source>
        <dbReference type="Proteomes" id="UP000248795"/>
    </source>
</evidence>
<dbReference type="InterPro" id="IPR051912">
    <property type="entry name" value="Alkylbase_DNA_Glycosylase/TA"/>
</dbReference>
<dbReference type="GO" id="GO:0006285">
    <property type="term" value="P:base-excision repair, AP site formation"/>
    <property type="evidence" value="ECO:0007669"/>
    <property type="project" value="TreeGrafter"/>
</dbReference>
<evidence type="ECO:0000256" key="2">
    <source>
        <dbReference type="ARBA" id="ARBA00012000"/>
    </source>
</evidence>
<protein>
    <recommendedName>
        <fullName evidence="2">DNA-3-methyladenine glycosylase II</fullName>
        <ecNumber evidence="2">3.2.2.21</ecNumber>
    </recommendedName>
</protein>
<feature type="domain" description="HhH-GPD" evidence="5">
    <location>
        <begin position="51"/>
        <end position="204"/>
    </location>
</feature>
<dbReference type="GO" id="GO:0032131">
    <property type="term" value="F:alkylated DNA binding"/>
    <property type="evidence" value="ECO:0007669"/>
    <property type="project" value="TreeGrafter"/>
</dbReference>
<dbReference type="InterPro" id="IPR011257">
    <property type="entry name" value="DNA_glycosylase"/>
</dbReference>
<dbReference type="RefSeq" id="WP_111197848.1">
    <property type="nucleotide sequence ID" value="NZ_QKVK01000003.1"/>
</dbReference>